<dbReference type="STRING" id="7176.B0VZI6"/>
<dbReference type="InParanoid" id="B0VZI6"/>
<dbReference type="UniPathway" id="UPA00193"/>
<evidence type="ECO:0000256" key="4">
    <source>
        <dbReference type="ARBA" id="ARBA00022630"/>
    </source>
</evidence>
<dbReference type="OMA" id="VMHSHEN"/>
<dbReference type="GO" id="GO:0071949">
    <property type="term" value="F:FAD binding"/>
    <property type="evidence" value="ECO:0007669"/>
    <property type="project" value="TreeGrafter"/>
</dbReference>
<keyword evidence="4" id="KW-0285">Flavoprotein</keyword>
<dbReference type="AlphaFoldDB" id="B0VZI6"/>
<dbReference type="VEuPathDB" id="VectorBase:CPIJ000297"/>
<evidence type="ECO:0000256" key="6">
    <source>
        <dbReference type="ARBA" id="ARBA00023002"/>
    </source>
</evidence>
<dbReference type="OrthoDB" id="16284at2759"/>
<evidence type="ECO:0000256" key="7">
    <source>
        <dbReference type="RuleBase" id="RU004254"/>
    </source>
</evidence>
<dbReference type="InterPro" id="IPR029041">
    <property type="entry name" value="FAD-linked_oxidoreductase-like"/>
</dbReference>
<dbReference type="CDD" id="cd00537">
    <property type="entry name" value="MTHFR"/>
    <property type="match status" value="1"/>
</dbReference>
<dbReference type="Pfam" id="PF02219">
    <property type="entry name" value="MTHFR"/>
    <property type="match status" value="1"/>
</dbReference>
<name>B0VZI6_CULQU</name>
<dbReference type="Gene3D" id="3.20.20.220">
    <property type="match status" value="1"/>
</dbReference>
<dbReference type="SUPFAM" id="SSF51730">
    <property type="entry name" value="FAD-linked oxidoreductase"/>
    <property type="match status" value="1"/>
</dbReference>
<evidence type="ECO:0000313" key="11">
    <source>
        <dbReference type="Proteomes" id="UP000002320"/>
    </source>
</evidence>
<dbReference type="KEGG" id="cqu:CpipJ_CPIJ000297"/>
<keyword evidence="5" id="KW-0274">FAD</keyword>
<dbReference type="GO" id="GO:0004489">
    <property type="term" value="F:methylenetetrahydrofolate reductase [NAD(P)H] activity"/>
    <property type="evidence" value="ECO:0007669"/>
    <property type="project" value="InterPro"/>
</dbReference>
<sequence>MTGKSRNVLPAAAAPFNGSTAAAAVQCQGQAKASTTTKTVSVSLVGRSSFVSILSRGSVSFGRLSFARNLSADVLVWWLSSSRDLLRTARGTRVTVEKRTEKRLRGLNLSSPSREKRRPPPTSPMHRQTVESDPNGEEDKSTILAAAAVTAEVMHSHENSRNLKQVIQRWTTSERLCYSIELIPREDFHLDLGRLAPVFCSLPWISDNNLQYQRFADTPMLKMTAKIVPHCSAVPHLSCYNITETQVDKFVDMGNWNLFVIRGDTVSEGQRFQHSCDLVEYLRAKNNPDLTIGVGGYPYGHPESPSVDYDVKYLKQKVDLGVDFIVTQTLYDAASFLAYVDECRRAGITVPIVPGLFLPGSPDQLETVLALTRVNPPAGVRELLQSHAHDEPDQFEAFVVKHFAELIRTLRRERPDEVRLVHFFTFNRLDLLKKVLDAIADLL</sequence>
<feature type="region of interest" description="Disordered" evidence="8">
    <location>
        <begin position="97"/>
        <end position="139"/>
    </location>
</feature>
<dbReference type="PANTHER" id="PTHR45754">
    <property type="entry name" value="METHYLENETETRAHYDROFOLATE REDUCTASE"/>
    <property type="match status" value="1"/>
</dbReference>
<dbReference type="GO" id="GO:0009086">
    <property type="term" value="P:methionine biosynthetic process"/>
    <property type="evidence" value="ECO:0007669"/>
    <property type="project" value="TreeGrafter"/>
</dbReference>
<dbReference type="Proteomes" id="UP000002320">
    <property type="component" value="Unassembled WGS sequence"/>
</dbReference>
<comment type="pathway">
    <text evidence="2 7">One-carbon metabolism; tetrahydrofolate interconversion.</text>
</comment>
<dbReference type="FunCoup" id="B0VZI6">
    <property type="interactions" value="15"/>
</dbReference>
<reference evidence="10" key="2">
    <citation type="submission" date="2021-02" db="UniProtKB">
        <authorList>
            <consortium name="EnsemblMetazoa"/>
        </authorList>
    </citation>
    <scope>IDENTIFICATION</scope>
    <source>
        <strain evidence="10">JHB</strain>
    </source>
</reference>
<evidence type="ECO:0000313" key="10">
    <source>
        <dbReference type="EnsemblMetazoa" id="CPIJ000297-PA"/>
    </source>
</evidence>
<proteinExistence type="inferred from homology"/>
<evidence type="ECO:0000256" key="2">
    <source>
        <dbReference type="ARBA" id="ARBA00004777"/>
    </source>
</evidence>
<organism>
    <name type="scientific">Culex quinquefasciatus</name>
    <name type="common">Southern house mosquito</name>
    <name type="synonym">Culex pungens</name>
    <dbReference type="NCBI Taxonomy" id="7176"/>
    <lineage>
        <taxon>Eukaryota</taxon>
        <taxon>Metazoa</taxon>
        <taxon>Ecdysozoa</taxon>
        <taxon>Arthropoda</taxon>
        <taxon>Hexapoda</taxon>
        <taxon>Insecta</taxon>
        <taxon>Pterygota</taxon>
        <taxon>Neoptera</taxon>
        <taxon>Endopterygota</taxon>
        <taxon>Diptera</taxon>
        <taxon>Nematocera</taxon>
        <taxon>Culicoidea</taxon>
        <taxon>Culicidae</taxon>
        <taxon>Culicinae</taxon>
        <taxon>Culicini</taxon>
        <taxon>Culex</taxon>
        <taxon>Culex</taxon>
    </lineage>
</organism>
<dbReference type="GO" id="GO:0005829">
    <property type="term" value="C:cytosol"/>
    <property type="evidence" value="ECO:0007669"/>
    <property type="project" value="TreeGrafter"/>
</dbReference>
<protein>
    <submittedName>
        <fullName evidence="9">5,10-methylenetetrahydrofolate reductase</fullName>
    </submittedName>
</protein>
<comment type="similarity">
    <text evidence="3">Belongs to the methylenetetrahydrofolate reductase family.</text>
</comment>
<dbReference type="HOGENOM" id="CLU_618570_0_0_1"/>
<evidence type="ECO:0000256" key="8">
    <source>
        <dbReference type="SAM" id="MobiDB-lite"/>
    </source>
</evidence>
<evidence type="ECO:0000256" key="5">
    <source>
        <dbReference type="ARBA" id="ARBA00022827"/>
    </source>
</evidence>
<evidence type="ECO:0000256" key="3">
    <source>
        <dbReference type="ARBA" id="ARBA00006743"/>
    </source>
</evidence>
<dbReference type="PANTHER" id="PTHR45754:SF3">
    <property type="entry name" value="METHYLENETETRAHYDROFOLATE REDUCTASE (NADPH)"/>
    <property type="match status" value="1"/>
</dbReference>
<dbReference type="VEuPathDB" id="VectorBase:CQUJHB015017"/>
<keyword evidence="11" id="KW-1185">Reference proteome</keyword>
<evidence type="ECO:0000256" key="1">
    <source>
        <dbReference type="ARBA" id="ARBA00001974"/>
    </source>
</evidence>
<gene>
    <name evidence="10" type="primary">6031018</name>
    <name evidence="9" type="ORF">CpipJ_CPIJ000297</name>
</gene>
<comment type="cofactor">
    <cofactor evidence="1">
        <name>FAD</name>
        <dbReference type="ChEBI" id="CHEBI:57692"/>
    </cofactor>
</comment>
<dbReference type="GO" id="GO:0035999">
    <property type="term" value="P:tetrahydrofolate interconversion"/>
    <property type="evidence" value="ECO:0007669"/>
    <property type="project" value="UniProtKB-UniPathway"/>
</dbReference>
<dbReference type="EnsemblMetazoa" id="CPIJ000297-RA">
    <property type="protein sequence ID" value="CPIJ000297-PA"/>
    <property type="gene ID" value="CPIJ000297"/>
</dbReference>
<dbReference type="InterPro" id="IPR003171">
    <property type="entry name" value="Mehydrof_redctse-like"/>
</dbReference>
<dbReference type="EMBL" id="DS231814">
    <property type="protein sequence ID" value="EDS31723.1"/>
    <property type="molecule type" value="Genomic_DNA"/>
</dbReference>
<keyword evidence="6" id="KW-0560">Oxidoreductase</keyword>
<accession>B0VZI6</accession>
<evidence type="ECO:0000313" key="9">
    <source>
        <dbReference type="EMBL" id="EDS31723.1"/>
    </source>
</evidence>
<dbReference type="eggNOG" id="KOG0564">
    <property type="taxonomic scope" value="Eukaryota"/>
</dbReference>
<reference evidence="9" key="1">
    <citation type="submission" date="2007-03" db="EMBL/GenBank/DDBJ databases">
        <title>Annotation of Culex pipiens quinquefasciatus.</title>
        <authorList>
            <consortium name="The Broad Institute Genome Sequencing Platform"/>
            <person name="Atkinson P.W."/>
            <person name="Hemingway J."/>
            <person name="Christensen B.M."/>
            <person name="Higgs S."/>
            <person name="Kodira C."/>
            <person name="Hannick L."/>
            <person name="Megy K."/>
            <person name="O'Leary S."/>
            <person name="Pearson M."/>
            <person name="Haas B.J."/>
            <person name="Mauceli E."/>
            <person name="Wortman J.R."/>
            <person name="Lee N.H."/>
            <person name="Guigo R."/>
            <person name="Stanke M."/>
            <person name="Alvarado L."/>
            <person name="Amedeo P."/>
            <person name="Antoine C.H."/>
            <person name="Arensburger P."/>
            <person name="Bidwell S.L."/>
            <person name="Crawford M."/>
            <person name="Camaro F."/>
            <person name="Devon K."/>
            <person name="Engels R."/>
            <person name="Hammond M."/>
            <person name="Howarth C."/>
            <person name="Koehrsen M."/>
            <person name="Lawson D."/>
            <person name="Montgomery P."/>
            <person name="Nene V."/>
            <person name="Nusbaum C."/>
            <person name="Puiu D."/>
            <person name="Romero-Severson J."/>
            <person name="Severson D.W."/>
            <person name="Shumway M."/>
            <person name="Sisk P."/>
            <person name="Stolte C."/>
            <person name="Zeng Q."/>
            <person name="Eisenstadt E."/>
            <person name="Fraser-Liggett C."/>
            <person name="Strausberg R."/>
            <person name="Galagan J."/>
            <person name="Birren B."/>
            <person name="Collins F.H."/>
        </authorList>
    </citation>
    <scope>NUCLEOTIDE SEQUENCE [LARGE SCALE GENOMIC DNA]</scope>
    <source>
        <strain evidence="9">JHB</strain>
    </source>
</reference>